<dbReference type="Proteomes" id="UP001056426">
    <property type="component" value="Chromosome"/>
</dbReference>
<accession>A0A9J6ZMV4</accession>
<protein>
    <submittedName>
        <fullName evidence="2">Gliding motility-associated C-terminal domain-containing protein</fullName>
    </submittedName>
</protein>
<dbReference type="RefSeq" id="WP_250722281.1">
    <property type="nucleotide sequence ID" value="NZ_CP098400.1"/>
</dbReference>
<evidence type="ECO:0000313" key="3">
    <source>
        <dbReference type="Proteomes" id="UP001056426"/>
    </source>
</evidence>
<dbReference type="Pfam" id="PF13585">
    <property type="entry name" value="CHU_C"/>
    <property type="match status" value="1"/>
</dbReference>
<gene>
    <name evidence="2" type="ORF">M9189_08290</name>
</gene>
<dbReference type="InterPro" id="IPR026341">
    <property type="entry name" value="T9SS_type_B"/>
</dbReference>
<evidence type="ECO:0000313" key="2">
    <source>
        <dbReference type="EMBL" id="URW78854.1"/>
    </source>
</evidence>
<sequence length="317" mass="35736">MKRTLYTILLLISIASTYGQNLSNVSVEGISVGDIQANTPVIANNDFARTFEMTPVEINISKNDYGISQGISRIDVVDGPKRGKAVVTSYYTIIYTPGENFTGSDSLTYQICNNYNECGRAMVRVVVEDYDFAPIAHNDTLILFQTKNVKLDVLKNDEFLYDKPITLEILRDLSKGTSQVSSELLIVPDLRSYGLETDSILYRVCDAEGDCDEAWLFLTVNKEPERIYFIPEGFSPNGDGINDTFNIPDFLNFANIEINIFNRAGVLVYESKDWNNNWDGVANTGIYKGKQMESGTYYYLIEIRGLESFKGFVYLSR</sequence>
<dbReference type="Gene3D" id="2.60.40.3440">
    <property type="match status" value="1"/>
</dbReference>
<reference evidence="2" key="2">
    <citation type="submission" date="2022-06" db="EMBL/GenBank/DDBJ databases">
        <title>Xiashengella guii gen. nov. sp. nov., a bacterium isolated form anaerobic digestion tank.</title>
        <authorList>
            <person name="Huang H."/>
        </authorList>
    </citation>
    <scope>NUCLEOTIDE SEQUENCE</scope>
    <source>
        <strain evidence="2">Ai-910</strain>
    </source>
</reference>
<keyword evidence="3" id="KW-1185">Reference proteome</keyword>
<dbReference type="NCBIfam" id="TIGR04131">
    <property type="entry name" value="Bac_Flav_CTERM"/>
    <property type="match status" value="1"/>
</dbReference>
<organism evidence="2 3">
    <name type="scientific">Xiashengella succiniciproducens</name>
    <dbReference type="NCBI Taxonomy" id="2949635"/>
    <lineage>
        <taxon>Bacteria</taxon>
        <taxon>Pseudomonadati</taxon>
        <taxon>Bacteroidota</taxon>
        <taxon>Bacteroidia</taxon>
        <taxon>Marinilabiliales</taxon>
        <taxon>Marinilabiliaceae</taxon>
        <taxon>Xiashengella</taxon>
    </lineage>
</organism>
<feature type="chain" id="PRO_5039955594" evidence="1">
    <location>
        <begin position="20"/>
        <end position="317"/>
    </location>
</feature>
<evidence type="ECO:0000256" key="1">
    <source>
        <dbReference type="SAM" id="SignalP"/>
    </source>
</evidence>
<feature type="signal peptide" evidence="1">
    <location>
        <begin position="1"/>
        <end position="19"/>
    </location>
</feature>
<proteinExistence type="predicted"/>
<dbReference type="KEGG" id="alkq:M9189_08290"/>
<name>A0A9J6ZMV4_9BACT</name>
<dbReference type="EMBL" id="CP098400">
    <property type="protein sequence ID" value="URW78854.1"/>
    <property type="molecule type" value="Genomic_DNA"/>
</dbReference>
<dbReference type="AlphaFoldDB" id="A0A9J6ZMV4"/>
<dbReference type="Pfam" id="PF17963">
    <property type="entry name" value="Big_9"/>
    <property type="match status" value="1"/>
</dbReference>
<reference evidence="2" key="1">
    <citation type="submission" date="2022-05" db="EMBL/GenBank/DDBJ databases">
        <authorList>
            <person name="Sun X."/>
        </authorList>
    </citation>
    <scope>NUCLEOTIDE SEQUENCE</scope>
    <source>
        <strain evidence="2">Ai-910</strain>
    </source>
</reference>
<keyword evidence="1" id="KW-0732">Signal</keyword>